<sequence>MTPAVVVAALSGRMMAESARRAGWRVIVLDLFGDTDTRRASGTWYPIGDPASLSICPQRMREALDAASRTSNVIGWIAGSGFEAHRELFADTRNALAPLALIGNMRDTYDAVRDPARFFALLDDAGILHPETQRQPPADTDGWLEKDANGTGGMHIRHTACADTANGSRYFQRYHAGRSMSALFIGDGRGAAIIGFNEQLIISHGKHPFVYGGAIGPVDMSASLRQQITSAVNAIVSRTGLKGLNSLDFIVDGERCFVLEVNARPSATMSLYERDSGPSLLALHTRLCAGASLDAVASHAFAQTAALCGEQIVFADRDRKISPEFVQRALNFGWCHDIPVTGSLIAEGAPLCSVSAVCVRGTSVATLRAELAARAATITSIDTIRKPGHADLLLPR</sequence>
<feature type="domain" description="ATP-grasp" evidence="2">
    <location>
        <begin position="86"/>
        <end position="289"/>
    </location>
</feature>
<dbReference type="Pfam" id="PF02655">
    <property type="entry name" value="ATP-grasp_3"/>
    <property type="match status" value="1"/>
</dbReference>
<dbReference type="InterPro" id="IPR011761">
    <property type="entry name" value="ATP-grasp"/>
</dbReference>
<keyword evidence="1" id="KW-0547">Nucleotide-binding</keyword>
<keyword evidence="1" id="KW-0067">ATP-binding</keyword>
<dbReference type="Proteomes" id="UP000484381">
    <property type="component" value="Unassembled WGS sequence"/>
</dbReference>
<organism evidence="3 4">
    <name type="scientific">Paraburkholderia franconis</name>
    <dbReference type="NCBI Taxonomy" id="2654983"/>
    <lineage>
        <taxon>Bacteria</taxon>
        <taxon>Pseudomonadati</taxon>
        <taxon>Pseudomonadota</taxon>
        <taxon>Betaproteobacteria</taxon>
        <taxon>Burkholderiales</taxon>
        <taxon>Burkholderiaceae</taxon>
        <taxon>Paraburkholderia</taxon>
    </lineage>
</organism>
<accession>A0A7X1N9T4</accession>
<dbReference type="PIRSF" id="PIRSF016817">
    <property type="entry name" value="UCP016817_carboligase"/>
    <property type="match status" value="1"/>
</dbReference>
<dbReference type="SUPFAM" id="SSF56059">
    <property type="entry name" value="Glutathione synthetase ATP-binding domain-like"/>
    <property type="match status" value="1"/>
</dbReference>
<dbReference type="GO" id="GO:0046872">
    <property type="term" value="F:metal ion binding"/>
    <property type="evidence" value="ECO:0007669"/>
    <property type="project" value="InterPro"/>
</dbReference>
<evidence type="ECO:0000313" key="4">
    <source>
        <dbReference type="Proteomes" id="UP000484381"/>
    </source>
</evidence>
<dbReference type="Gene3D" id="3.30.470.20">
    <property type="entry name" value="ATP-grasp fold, B domain"/>
    <property type="match status" value="1"/>
</dbReference>
<dbReference type="GO" id="GO:0005524">
    <property type="term" value="F:ATP binding"/>
    <property type="evidence" value="ECO:0007669"/>
    <property type="project" value="UniProtKB-UniRule"/>
</dbReference>
<evidence type="ECO:0000256" key="1">
    <source>
        <dbReference type="PROSITE-ProRule" id="PRU00409"/>
    </source>
</evidence>
<evidence type="ECO:0000313" key="3">
    <source>
        <dbReference type="EMBL" id="MPW18054.1"/>
    </source>
</evidence>
<evidence type="ECO:0000259" key="2">
    <source>
        <dbReference type="PROSITE" id="PS50975"/>
    </source>
</evidence>
<name>A0A7X1N9T4_9BURK</name>
<comment type="caution">
    <text evidence="3">The sequence shown here is derived from an EMBL/GenBank/DDBJ whole genome shotgun (WGS) entry which is preliminary data.</text>
</comment>
<reference evidence="3 4" key="1">
    <citation type="submission" date="2019-10" db="EMBL/GenBank/DDBJ databases">
        <title>Paraburkholderia sp. isolated from nodules of Mimosa pudica from Brazilian Atlantic Forest soils.</title>
        <authorList>
            <person name="Paulitsch F."/>
            <person name="Hungria M."/>
            <person name="Dall'Agnol R."/>
        </authorList>
    </citation>
    <scope>NUCLEOTIDE SEQUENCE [LARGE SCALE GENOMIC DNA]</scope>
    <source>
        <strain evidence="3 4">CNPSo 3157</strain>
    </source>
</reference>
<dbReference type="InterPro" id="IPR003806">
    <property type="entry name" value="ATP-grasp_PylC-type"/>
</dbReference>
<protein>
    <submittedName>
        <fullName evidence="3">ATP-grasp domain-containing protein</fullName>
    </submittedName>
</protein>
<dbReference type="InterPro" id="IPR016677">
    <property type="entry name" value="UCP016817_carboligase"/>
</dbReference>
<dbReference type="AlphaFoldDB" id="A0A7X1N9T4"/>
<keyword evidence="4" id="KW-1185">Reference proteome</keyword>
<dbReference type="RefSeq" id="WP_152758994.1">
    <property type="nucleotide sequence ID" value="NZ_WHNP01000011.1"/>
</dbReference>
<proteinExistence type="predicted"/>
<dbReference type="EMBL" id="WHNP01000011">
    <property type="protein sequence ID" value="MPW18054.1"/>
    <property type="molecule type" value="Genomic_DNA"/>
</dbReference>
<gene>
    <name evidence="3" type="ORF">GCT13_14165</name>
</gene>
<dbReference type="PROSITE" id="PS50975">
    <property type="entry name" value="ATP_GRASP"/>
    <property type="match status" value="1"/>
</dbReference>